<dbReference type="PANTHER" id="PTHR11931">
    <property type="entry name" value="PHOSPHOGLYCERATE MUTASE"/>
    <property type="match status" value="1"/>
</dbReference>
<keyword evidence="4" id="KW-0324">Glycolysis</keyword>
<dbReference type="EMBL" id="CAFAAB010000076">
    <property type="protein sequence ID" value="CAB4784687.1"/>
    <property type="molecule type" value="Genomic_DNA"/>
</dbReference>
<dbReference type="PROSITE" id="PS00175">
    <property type="entry name" value="PG_MUTASE"/>
    <property type="match status" value="1"/>
</dbReference>
<dbReference type="SUPFAM" id="SSF53254">
    <property type="entry name" value="Phosphoglycerate mutase-like"/>
    <property type="match status" value="1"/>
</dbReference>
<reference evidence="6" key="1">
    <citation type="submission" date="2020-05" db="EMBL/GenBank/DDBJ databases">
        <authorList>
            <person name="Chiriac C."/>
            <person name="Salcher M."/>
            <person name="Ghai R."/>
            <person name="Kavagutti S V."/>
        </authorList>
    </citation>
    <scope>NUCLEOTIDE SEQUENCE</scope>
</reference>
<keyword evidence="5" id="KW-0413">Isomerase</keyword>
<name>A0A6J6WR44_9ZZZZ</name>
<comment type="catalytic activity">
    <reaction evidence="1">
        <text>(2R)-2-phosphoglycerate = (2R)-3-phosphoglycerate</text>
        <dbReference type="Rhea" id="RHEA:15901"/>
        <dbReference type="ChEBI" id="CHEBI:58272"/>
        <dbReference type="ChEBI" id="CHEBI:58289"/>
        <dbReference type="EC" id="5.4.2.11"/>
    </reaction>
</comment>
<evidence type="ECO:0000256" key="1">
    <source>
        <dbReference type="ARBA" id="ARBA00000380"/>
    </source>
</evidence>
<evidence type="ECO:0000256" key="4">
    <source>
        <dbReference type="ARBA" id="ARBA00023152"/>
    </source>
</evidence>
<evidence type="ECO:0000256" key="2">
    <source>
        <dbReference type="ARBA" id="ARBA00006717"/>
    </source>
</evidence>
<evidence type="ECO:0000256" key="3">
    <source>
        <dbReference type="ARBA" id="ARBA00012028"/>
    </source>
</evidence>
<comment type="similarity">
    <text evidence="2">Belongs to the phosphoglycerate mutase family. BPG-dependent PGAM subfamily.</text>
</comment>
<accession>A0A6J6WR44</accession>
<dbReference type="NCBIfam" id="NF010713">
    <property type="entry name" value="PRK14115.1"/>
    <property type="match status" value="1"/>
</dbReference>
<dbReference type="InterPro" id="IPR001345">
    <property type="entry name" value="PG/BPGM_mutase_AS"/>
</dbReference>
<dbReference type="InterPro" id="IPR013078">
    <property type="entry name" value="His_Pase_superF_clade-1"/>
</dbReference>
<dbReference type="HAMAP" id="MF_01039">
    <property type="entry name" value="PGAM_GpmA"/>
    <property type="match status" value="1"/>
</dbReference>
<protein>
    <recommendedName>
        <fullName evidence="3">phosphoglycerate mutase (2,3-diphosphoglycerate-dependent)</fullName>
        <ecNumber evidence="3">5.4.2.11</ecNumber>
    </recommendedName>
</protein>
<dbReference type="Gene3D" id="3.40.50.1240">
    <property type="entry name" value="Phosphoglycerate mutase-like"/>
    <property type="match status" value="1"/>
</dbReference>
<dbReference type="GO" id="GO:0006096">
    <property type="term" value="P:glycolytic process"/>
    <property type="evidence" value="ECO:0007669"/>
    <property type="project" value="UniProtKB-KW"/>
</dbReference>
<evidence type="ECO:0000256" key="5">
    <source>
        <dbReference type="ARBA" id="ARBA00023235"/>
    </source>
</evidence>
<dbReference type="AlphaFoldDB" id="A0A6J6WR44"/>
<proteinExistence type="inferred from homology"/>
<dbReference type="InterPro" id="IPR005952">
    <property type="entry name" value="Phosphogly_mut1"/>
</dbReference>
<dbReference type="NCBIfam" id="TIGR01258">
    <property type="entry name" value="pgm_1"/>
    <property type="match status" value="1"/>
</dbReference>
<gene>
    <name evidence="6" type="ORF">UFOPK2958_00764</name>
</gene>
<dbReference type="PIRSF" id="PIRSF000709">
    <property type="entry name" value="6PFK_2-Ptase"/>
    <property type="match status" value="1"/>
</dbReference>
<dbReference type="FunFam" id="3.40.50.1240:FF:000003">
    <property type="entry name" value="2,3-bisphosphoglycerate-dependent phosphoglycerate mutase"/>
    <property type="match status" value="1"/>
</dbReference>
<dbReference type="EC" id="5.4.2.11" evidence="3"/>
<organism evidence="6">
    <name type="scientific">freshwater metagenome</name>
    <dbReference type="NCBI Taxonomy" id="449393"/>
    <lineage>
        <taxon>unclassified sequences</taxon>
        <taxon>metagenomes</taxon>
        <taxon>ecological metagenomes</taxon>
    </lineage>
</organism>
<dbReference type="InterPro" id="IPR029033">
    <property type="entry name" value="His_PPase_superfam"/>
</dbReference>
<dbReference type="SMART" id="SM00855">
    <property type="entry name" value="PGAM"/>
    <property type="match status" value="1"/>
</dbReference>
<sequence>MNTPMGTLTTMPELILLRHGQSEWNVANLFTGWHDVDLTAQGEAEARQAGILLRDAGVDLRVLHTSLLTRAIRTAEICLYAAGRSWLPVTRSWRLNERHYGDLTGKDKKQTAEEFGMDQLKLWRRSYDVPPPPMPDGDPRLSNNDPRYRDVPAELLPNTECLADVVERVTPFFMNNIVNDCNLQASRGGAVLVVAHGNSLRAVRMMLEGISEADIAELEIPTGIPYRYQLNDDFSIREAGYLGDPEAAAKAAAAVAAQAG</sequence>
<dbReference type="GO" id="GO:0004619">
    <property type="term" value="F:phosphoglycerate mutase activity"/>
    <property type="evidence" value="ECO:0007669"/>
    <property type="project" value="UniProtKB-EC"/>
</dbReference>
<evidence type="ECO:0000313" key="6">
    <source>
        <dbReference type="EMBL" id="CAB4784687.1"/>
    </source>
</evidence>
<dbReference type="Pfam" id="PF00300">
    <property type="entry name" value="His_Phos_1"/>
    <property type="match status" value="1"/>
</dbReference>
<dbReference type="CDD" id="cd07067">
    <property type="entry name" value="HP_PGM_like"/>
    <property type="match status" value="1"/>
</dbReference>